<keyword evidence="3" id="KW-1185">Reference proteome</keyword>
<sequence>MGAQQSKSKPENEFVFENPLLQTTTFELPKNDEINNETTIDDSSTKNDNANVKEIPETNNNNNNNNNNNDKSIPISTDAKLETEDNNIENIEVNSVPLEEEVKEVKKDKKIKFEEEPIPVDDNSYKPLNLEEPDIIITPDFYEEIIEEHVKEEINNIKNDPKVRNFKRDKLLERTINIIKFGNTSNNFNYKDINDKYRKSQKRVLECISNNSSYTLSERDIACYQEFEEFKDSIRMLYRKYYNANN</sequence>
<reference evidence="2 3" key="1">
    <citation type="submission" date="2016-08" db="EMBL/GenBank/DDBJ databases">
        <title>A Parts List for Fungal Cellulosomes Revealed by Comparative Genomics.</title>
        <authorList>
            <consortium name="DOE Joint Genome Institute"/>
            <person name="Haitjema C.H."/>
            <person name="Gilmore S.P."/>
            <person name="Henske J.K."/>
            <person name="Solomon K.V."/>
            <person name="De Groot R."/>
            <person name="Kuo A."/>
            <person name="Mondo S.J."/>
            <person name="Salamov A.A."/>
            <person name="Labutti K."/>
            <person name="Zhao Z."/>
            <person name="Chiniquy J."/>
            <person name="Barry K."/>
            <person name="Brewer H.M."/>
            <person name="Purvine S.O."/>
            <person name="Wright A.T."/>
            <person name="Boxma B."/>
            <person name="Van Alen T."/>
            <person name="Hackstein J.H."/>
            <person name="Baker S.E."/>
            <person name="Grigoriev I.V."/>
            <person name="O'Malley M.A."/>
        </authorList>
    </citation>
    <scope>NUCLEOTIDE SEQUENCE [LARGE SCALE GENOMIC DNA]</scope>
    <source>
        <strain evidence="2 3">S4</strain>
    </source>
</reference>
<gene>
    <name evidence="2" type="ORF">BCR32DRAFT_327264</name>
</gene>
<accession>A0A1Y1X6X5</accession>
<feature type="region of interest" description="Disordered" evidence="1">
    <location>
        <begin position="1"/>
        <end position="74"/>
    </location>
</feature>
<dbReference type="AlphaFoldDB" id="A0A1Y1X6X5"/>
<organism evidence="2 3">
    <name type="scientific">Anaeromyces robustus</name>
    <dbReference type="NCBI Taxonomy" id="1754192"/>
    <lineage>
        <taxon>Eukaryota</taxon>
        <taxon>Fungi</taxon>
        <taxon>Fungi incertae sedis</taxon>
        <taxon>Chytridiomycota</taxon>
        <taxon>Chytridiomycota incertae sedis</taxon>
        <taxon>Neocallimastigomycetes</taxon>
        <taxon>Neocallimastigales</taxon>
        <taxon>Neocallimastigaceae</taxon>
        <taxon>Anaeromyces</taxon>
    </lineage>
</organism>
<feature type="compositionally biased region" description="Low complexity" evidence="1">
    <location>
        <begin position="59"/>
        <end position="69"/>
    </location>
</feature>
<dbReference type="Proteomes" id="UP000193944">
    <property type="component" value="Unassembled WGS sequence"/>
</dbReference>
<proteinExistence type="predicted"/>
<name>A0A1Y1X6X5_9FUNG</name>
<dbReference type="EMBL" id="MCFG01000116">
    <property type="protein sequence ID" value="ORX81543.1"/>
    <property type="molecule type" value="Genomic_DNA"/>
</dbReference>
<protein>
    <submittedName>
        <fullName evidence="2">Uncharacterized protein</fullName>
    </submittedName>
</protein>
<dbReference type="OrthoDB" id="2155673at2759"/>
<evidence type="ECO:0000256" key="1">
    <source>
        <dbReference type="SAM" id="MobiDB-lite"/>
    </source>
</evidence>
<feature type="compositionally biased region" description="Polar residues" evidence="1">
    <location>
        <begin position="36"/>
        <end position="50"/>
    </location>
</feature>
<comment type="caution">
    <text evidence="2">The sequence shown here is derived from an EMBL/GenBank/DDBJ whole genome shotgun (WGS) entry which is preliminary data.</text>
</comment>
<evidence type="ECO:0000313" key="3">
    <source>
        <dbReference type="Proteomes" id="UP000193944"/>
    </source>
</evidence>
<evidence type="ECO:0000313" key="2">
    <source>
        <dbReference type="EMBL" id="ORX81543.1"/>
    </source>
</evidence>
<reference evidence="2 3" key="2">
    <citation type="submission" date="2016-08" db="EMBL/GenBank/DDBJ databases">
        <title>Pervasive Adenine N6-methylation of Active Genes in Fungi.</title>
        <authorList>
            <consortium name="DOE Joint Genome Institute"/>
            <person name="Mondo S.J."/>
            <person name="Dannebaum R.O."/>
            <person name="Kuo R.C."/>
            <person name="Labutti K."/>
            <person name="Haridas S."/>
            <person name="Kuo A."/>
            <person name="Salamov A."/>
            <person name="Ahrendt S.R."/>
            <person name="Lipzen A."/>
            <person name="Sullivan W."/>
            <person name="Andreopoulos W.B."/>
            <person name="Clum A."/>
            <person name="Lindquist E."/>
            <person name="Daum C."/>
            <person name="Ramamoorthy G.K."/>
            <person name="Gryganskyi A."/>
            <person name="Culley D."/>
            <person name="Magnuson J.K."/>
            <person name="James T.Y."/>
            <person name="O'Malley M.A."/>
            <person name="Stajich J.E."/>
            <person name="Spatafora J.W."/>
            <person name="Visel A."/>
            <person name="Grigoriev I.V."/>
        </authorList>
    </citation>
    <scope>NUCLEOTIDE SEQUENCE [LARGE SCALE GENOMIC DNA]</scope>
    <source>
        <strain evidence="2 3">S4</strain>
    </source>
</reference>